<dbReference type="NCBIfam" id="TIGR02959">
    <property type="entry name" value="SigZ"/>
    <property type="match status" value="1"/>
</dbReference>
<evidence type="ECO:0000259" key="7">
    <source>
        <dbReference type="Pfam" id="PF08281"/>
    </source>
</evidence>
<dbReference type="NCBIfam" id="NF007215">
    <property type="entry name" value="PRK09637.1"/>
    <property type="match status" value="1"/>
</dbReference>
<evidence type="ECO:0000256" key="4">
    <source>
        <dbReference type="ARBA" id="ARBA00023163"/>
    </source>
</evidence>
<dbReference type="InterPro" id="IPR013324">
    <property type="entry name" value="RNA_pol_sigma_r3/r4-like"/>
</dbReference>
<sequence>MNTEEIWRSFYSPLRNFIIKRVKSEHDADDILQNVFIKIHANLDTLKDDQKLQSWIYQITRNSIIDYYRKEQFQLKVELPTDLPLEETEDLNEAIKEIATCIRPMVGQLSDNYKHALELTELGDYTQKQLSEQLGISFSGAKSRVQRGREKLKELLLNCCNFEFDRLGHIIDYTSRNNNTTKCSTSDCC</sequence>
<feature type="domain" description="RNA polymerase sigma factor 70 region 4 type 2" evidence="7">
    <location>
        <begin position="101"/>
        <end position="152"/>
    </location>
</feature>
<evidence type="ECO:0000259" key="6">
    <source>
        <dbReference type="Pfam" id="PF04542"/>
    </source>
</evidence>
<dbReference type="InterPro" id="IPR013325">
    <property type="entry name" value="RNA_pol_sigma_r2"/>
</dbReference>
<organism evidence="8 9">
    <name type="scientific">Paenibacillus germinis</name>
    <dbReference type="NCBI Taxonomy" id="2654979"/>
    <lineage>
        <taxon>Bacteria</taxon>
        <taxon>Bacillati</taxon>
        <taxon>Bacillota</taxon>
        <taxon>Bacilli</taxon>
        <taxon>Bacillales</taxon>
        <taxon>Paenibacillaceae</taxon>
        <taxon>Paenibacillus</taxon>
    </lineage>
</organism>
<gene>
    <name evidence="8" type="primary">sigZ</name>
    <name evidence="8" type="ORF">GC102_07765</name>
</gene>
<comment type="similarity">
    <text evidence="1">Belongs to the sigma-70 factor family. ECF subfamily.</text>
</comment>
<dbReference type="PANTHER" id="PTHR43133">
    <property type="entry name" value="RNA POLYMERASE ECF-TYPE SIGMA FACTO"/>
    <property type="match status" value="1"/>
</dbReference>
<dbReference type="Gene3D" id="1.10.10.10">
    <property type="entry name" value="Winged helix-like DNA-binding domain superfamily/Winged helix DNA-binding domain"/>
    <property type="match status" value="1"/>
</dbReference>
<dbReference type="Proteomes" id="UP000658690">
    <property type="component" value="Unassembled WGS sequence"/>
</dbReference>
<comment type="caution">
    <text evidence="8">The sequence shown here is derived from an EMBL/GenBank/DDBJ whole genome shotgun (WGS) entry which is preliminary data.</text>
</comment>
<evidence type="ECO:0000256" key="3">
    <source>
        <dbReference type="ARBA" id="ARBA00023082"/>
    </source>
</evidence>
<keyword evidence="9" id="KW-1185">Reference proteome</keyword>
<keyword evidence="2" id="KW-0805">Transcription regulation</keyword>
<dbReference type="CDD" id="cd06171">
    <property type="entry name" value="Sigma70_r4"/>
    <property type="match status" value="1"/>
</dbReference>
<dbReference type="InterPro" id="IPR013249">
    <property type="entry name" value="RNA_pol_sigma70_r4_t2"/>
</dbReference>
<dbReference type="NCBIfam" id="TIGR02937">
    <property type="entry name" value="sigma70-ECF"/>
    <property type="match status" value="1"/>
</dbReference>
<dbReference type="InterPro" id="IPR014304">
    <property type="entry name" value="RNA_pol_sigma-Z"/>
</dbReference>
<dbReference type="Pfam" id="PF04542">
    <property type="entry name" value="Sigma70_r2"/>
    <property type="match status" value="1"/>
</dbReference>
<proteinExistence type="inferred from homology"/>
<evidence type="ECO:0000256" key="5">
    <source>
        <dbReference type="NCBIfam" id="TIGR02959"/>
    </source>
</evidence>
<dbReference type="InterPro" id="IPR036388">
    <property type="entry name" value="WH-like_DNA-bd_sf"/>
</dbReference>
<evidence type="ECO:0000313" key="9">
    <source>
        <dbReference type="Proteomes" id="UP000658690"/>
    </source>
</evidence>
<accession>A0ABX1YXH0</accession>
<dbReference type="Pfam" id="PF08281">
    <property type="entry name" value="Sigma70_r4_2"/>
    <property type="match status" value="1"/>
</dbReference>
<dbReference type="Gene3D" id="1.10.1740.10">
    <property type="match status" value="1"/>
</dbReference>
<keyword evidence="4" id="KW-0804">Transcription</keyword>
<dbReference type="InterPro" id="IPR039425">
    <property type="entry name" value="RNA_pol_sigma-70-like"/>
</dbReference>
<evidence type="ECO:0000313" key="8">
    <source>
        <dbReference type="EMBL" id="NOU85672.1"/>
    </source>
</evidence>
<dbReference type="InterPro" id="IPR014284">
    <property type="entry name" value="RNA_pol_sigma-70_dom"/>
</dbReference>
<evidence type="ECO:0000256" key="2">
    <source>
        <dbReference type="ARBA" id="ARBA00023015"/>
    </source>
</evidence>
<evidence type="ECO:0000256" key="1">
    <source>
        <dbReference type="ARBA" id="ARBA00010641"/>
    </source>
</evidence>
<keyword evidence="3" id="KW-0731">Sigma factor</keyword>
<dbReference type="PANTHER" id="PTHR43133:SF62">
    <property type="entry name" value="RNA POLYMERASE SIGMA FACTOR SIGZ"/>
    <property type="match status" value="1"/>
</dbReference>
<dbReference type="RefSeq" id="WP_171688990.1">
    <property type="nucleotide sequence ID" value="NZ_WHOC01000040.1"/>
</dbReference>
<dbReference type="EMBL" id="WHOC01000040">
    <property type="protein sequence ID" value="NOU85672.1"/>
    <property type="molecule type" value="Genomic_DNA"/>
</dbReference>
<name>A0ABX1YXH0_9BACL</name>
<feature type="domain" description="RNA polymerase sigma-70 region 2" evidence="6">
    <location>
        <begin position="8"/>
        <end position="72"/>
    </location>
</feature>
<protein>
    <recommendedName>
        <fullName evidence="5">RNA polymerase sigma factor SigZ</fullName>
    </recommendedName>
</protein>
<reference evidence="8 9" key="1">
    <citation type="submission" date="2019-10" db="EMBL/GenBank/DDBJ databases">
        <title>Description of Paenibacillus choica sp. nov.</title>
        <authorList>
            <person name="Carlier A."/>
            <person name="Qi S."/>
        </authorList>
    </citation>
    <scope>NUCLEOTIDE SEQUENCE [LARGE SCALE GENOMIC DNA]</scope>
    <source>
        <strain evidence="8 9">LMG 31460</strain>
    </source>
</reference>
<dbReference type="SUPFAM" id="SSF88659">
    <property type="entry name" value="Sigma3 and sigma4 domains of RNA polymerase sigma factors"/>
    <property type="match status" value="1"/>
</dbReference>
<dbReference type="SUPFAM" id="SSF88946">
    <property type="entry name" value="Sigma2 domain of RNA polymerase sigma factors"/>
    <property type="match status" value="1"/>
</dbReference>
<dbReference type="InterPro" id="IPR007627">
    <property type="entry name" value="RNA_pol_sigma70_r2"/>
</dbReference>